<dbReference type="PRINTS" id="PR00114">
    <property type="entry name" value="STPHPHTASE"/>
</dbReference>
<feature type="compositionally biased region" description="Polar residues" evidence="1">
    <location>
        <begin position="1"/>
        <end position="13"/>
    </location>
</feature>
<dbReference type="Pfam" id="PF00149">
    <property type="entry name" value="Metallophos"/>
    <property type="match status" value="1"/>
</dbReference>
<comment type="caution">
    <text evidence="3">The sequence shown here is derived from an EMBL/GenBank/DDBJ whole genome shotgun (WGS) entry which is preliminary data.</text>
</comment>
<feature type="compositionally biased region" description="Basic residues" evidence="1">
    <location>
        <begin position="657"/>
        <end position="673"/>
    </location>
</feature>
<dbReference type="InterPro" id="IPR006186">
    <property type="entry name" value="Ser/Thr-sp_prot-phosphatase"/>
</dbReference>
<reference evidence="3" key="1">
    <citation type="submission" date="2022-08" db="EMBL/GenBank/DDBJ databases">
        <title>Novel sulfate-reducing endosymbionts in the free-living metamonad Anaeramoeba.</title>
        <authorList>
            <person name="Jerlstrom-Hultqvist J."/>
            <person name="Cepicka I."/>
            <person name="Gallot-Lavallee L."/>
            <person name="Salas-Leiva D."/>
            <person name="Curtis B.A."/>
            <person name="Zahonova K."/>
            <person name="Pipaliya S."/>
            <person name="Dacks J."/>
            <person name="Roger A.J."/>
        </authorList>
    </citation>
    <scope>NUCLEOTIDE SEQUENCE</scope>
    <source>
        <strain evidence="3">Schooner1</strain>
    </source>
</reference>
<keyword evidence="4" id="KW-1185">Reference proteome</keyword>
<protein>
    <submittedName>
        <fullName evidence="3">Serine/threonine-protein phosphatase 2b catalytic subunit 1-related</fullName>
    </submittedName>
</protein>
<evidence type="ECO:0000256" key="1">
    <source>
        <dbReference type="SAM" id="MobiDB-lite"/>
    </source>
</evidence>
<dbReference type="SUPFAM" id="SSF56300">
    <property type="entry name" value="Metallo-dependent phosphatases"/>
    <property type="match status" value="1"/>
</dbReference>
<dbReference type="EMBL" id="JAOAOG010000045">
    <property type="protein sequence ID" value="KAJ6252384.1"/>
    <property type="molecule type" value="Genomic_DNA"/>
</dbReference>
<dbReference type="InterPro" id="IPR043360">
    <property type="entry name" value="PP2B"/>
</dbReference>
<feature type="region of interest" description="Disordered" evidence="1">
    <location>
        <begin position="654"/>
        <end position="673"/>
    </location>
</feature>
<accession>A0ABQ8Z6F8</accession>
<sequence length="673" mass="77744">MSRAKSFQNQSKGSEIESDVSNSEKTSTQTSSDSTLSSSTSLSSSLTSSISVSESESENESTSENAGENESNGSDSNSNQDQNTSSESEISSDYERGKVNCGDDRQIKKARELVRERLSSEILFPNQGNKPNSEAVFKHFKREGKLFKEDILKICKQAQKTLRKEPNLLRISSPVLIIGDLHGQFFDLVSIIEAVPSCKQNKYHFLFLGDYIDREKHIKQKYKNLNHETRELSKFFNFKSEVLLKYDEEIYDSLMKTCECLPLAAIVDNQFFCVHAGISPHLSDVEMINKINRFKDPPLKGLLTDLLWSDPFPNYNLSEGCDQKFIFNTMRRCSFQYSYDAVIDFLIENDLTCVIRAHEAQNEGYQMYKKWEETNLPSLITIFSAPNYSDMGNKGAVLQYKDCSVTIKEFKKVNEPYSLPDLIDVFTWSIPFITEKILAIWSTIKDLKDEEFLFTIKIKEQPETKKEIRPKLQNNKVSSRDFLNRKRNINIKNKVLVIGKLISALFLLRKEQQLKIKKTINTPTSSKLLRSRTFNIVTNTETNFTTSEQIKFIKPTIPKFYRSISHESQKFQQQLLKGYRKIWLETNKNHSLFQPKAVYNFNDNQKIQQLDNKEIQLLKKINNRKINIKSFSPPKRTDMANDIIEIMKLNKVDKNSPKKSSKLKKAQTQKNKK</sequence>
<dbReference type="Gene3D" id="3.60.21.10">
    <property type="match status" value="1"/>
</dbReference>
<proteinExistence type="predicted"/>
<evidence type="ECO:0000259" key="2">
    <source>
        <dbReference type="SMART" id="SM00156"/>
    </source>
</evidence>
<dbReference type="InterPro" id="IPR004843">
    <property type="entry name" value="Calcineurin-like_PHP"/>
</dbReference>
<feature type="compositionally biased region" description="Low complexity" evidence="1">
    <location>
        <begin position="23"/>
        <end position="54"/>
    </location>
</feature>
<feature type="compositionally biased region" description="Low complexity" evidence="1">
    <location>
        <begin position="62"/>
        <end position="89"/>
    </location>
</feature>
<feature type="compositionally biased region" description="Basic and acidic residues" evidence="1">
    <location>
        <begin position="93"/>
        <end position="102"/>
    </location>
</feature>
<dbReference type="SMART" id="SM00156">
    <property type="entry name" value="PP2Ac"/>
    <property type="match status" value="1"/>
</dbReference>
<gene>
    <name evidence="3" type="ORF">M0813_14236</name>
</gene>
<organism evidence="3 4">
    <name type="scientific">Anaeramoeba flamelloides</name>
    <dbReference type="NCBI Taxonomy" id="1746091"/>
    <lineage>
        <taxon>Eukaryota</taxon>
        <taxon>Metamonada</taxon>
        <taxon>Anaeramoebidae</taxon>
        <taxon>Anaeramoeba</taxon>
    </lineage>
</organism>
<evidence type="ECO:0000313" key="4">
    <source>
        <dbReference type="Proteomes" id="UP001150062"/>
    </source>
</evidence>
<evidence type="ECO:0000313" key="3">
    <source>
        <dbReference type="EMBL" id="KAJ6252384.1"/>
    </source>
</evidence>
<feature type="region of interest" description="Disordered" evidence="1">
    <location>
        <begin position="1"/>
        <end position="102"/>
    </location>
</feature>
<name>A0ABQ8Z6F8_9EUKA</name>
<feature type="domain" description="Serine/threonine specific protein phosphatases" evidence="2">
    <location>
        <begin position="146"/>
        <end position="417"/>
    </location>
</feature>
<dbReference type="Proteomes" id="UP001150062">
    <property type="component" value="Unassembled WGS sequence"/>
</dbReference>
<dbReference type="PANTHER" id="PTHR45673">
    <property type="entry name" value="SERINE/THREONINE-PROTEIN PHOSPHATASE 2B CATALYTIC SUBUNIT 1-RELATED"/>
    <property type="match status" value="1"/>
</dbReference>
<dbReference type="InterPro" id="IPR029052">
    <property type="entry name" value="Metallo-depent_PP-like"/>
</dbReference>